<dbReference type="SUPFAM" id="SSF53335">
    <property type="entry name" value="S-adenosyl-L-methionine-dependent methyltransferases"/>
    <property type="match status" value="1"/>
</dbReference>
<organism evidence="2 3">
    <name type="scientific">Methanosarcina baikalica</name>
    <dbReference type="NCBI Taxonomy" id="3073890"/>
    <lineage>
        <taxon>Archaea</taxon>
        <taxon>Methanobacteriati</taxon>
        <taxon>Methanobacteriota</taxon>
        <taxon>Stenosarchaea group</taxon>
        <taxon>Methanomicrobia</taxon>
        <taxon>Methanosarcinales</taxon>
        <taxon>Methanosarcinaceae</taxon>
        <taxon>Methanosarcina</taxon>
    </lineage>
</organism>
<dbReference type="EMBL" id="JAVKPK010000063">
    <property type="protein sequence ID" value="MDR7666703.1"/>
    <property type="molecule type" value="Genomic_DNA"/>
</dbReference>
<comment type="caution">
    <text evidence="2">The sequence shown here is derived from an EMBL/GenBank/DDBJ whole genome shotgun (WGS) entry which is preliminary data.</text>
</comment>
<keyword evidence="2" id="KW-0489">Methyltransferase</keyword>
<dbReference type="InterPro" id="IPR029063">
    <property type="entry name" value="SAM-dependent_MTases_sf"/>
</dbReference>
<feature type="domain" description="Methyltransferase type 11" evidence="1">
    <location>
        <begin position="41"/>
        <end position="138"/>
    </location>
</feature>
<protein>
    <submittedName>
        <fullName evidence="2">Class I SAM-dependent methyltransferase</fullName>
    </submittedName>
</protein>
<evidence type="ECO:0000313" key="3">
    <source>
        <dbReference type="Proteomes" id="UP001246244"/>
    </source>
</evidence>
<evidence type="ECO:0000313" key="2">
    <source>
        <dbReference type="EMBL" id="MDR7666703.1"/>
    </source>
</evidence>
<dbReference type="GO" id="GO:0008168">
    <property type="term" value="F:methyltransferase activity"/>
    <property type="evidence" value="ECO:0007669"/>
    <property type="project" value="UniProtKB-KW"/>
</dbReference>
<dbReference type="Pfam" id="PF08241">
    <property type="entry name" value="Methyltransf_11"/>
    <property type="match status" value="1"/>
</dbReference>
<dbReference type="PANTHER" id="PTHR43591">
    <property type="entry name" value="METHYLTRANSFERASE"/>
    <property type="match status" value="1"/>
</dbReference>
<proteinExistence type="predicted"/>
<dbReference type="CDD" id="cd02440">
    <property type="entry name" value="AdoMet_MTases"/>
    <property type="match status" value="1"/>
</dbReference>
<keyword evidence="2" id="KW-0808">Transferase</keyword>
<dbReference type="RefSeq" id="WP_310576733.1">
    <property type="nucleotide sequence ID" value="NZ_JAVKPK010000063.1"/>
</dbReference>
<evidence type="ECO:0000259" key="1">
    <source>
        <dbReference type="Pfam" id="PF08241"/>
    </source>
</evidence>
<dbReference type="GO" id="GO:0032259">
    <property type="term" value="P:methylation"/>
    <property type="evidence" value="ECO:0007669"/>
    <property type="project" value="UniProtKB-KW"/>
</dbReference>
<dbReference type="PANTHER" id="PTHR43591:SF24">
    <property type="entry name" value="2-METHOXY-6-POLYPRENYL-1,4-BENZOQUINOL METHYLASE, MITOCHONDRIAL"/>
    <property type="match status" value="1"/>
</dbReference>
<name>A0ABU2D3Z2_9EURY</name>
<reference evidence="3" key="1">
    <citation type="submission" date="2023-07" db="EMBL/GenBank/DDBJ databases">
        <title>Whole-genome sequencing of a new Methanosarcina sp. Z-7115.</title>
        <authorList>
            <person name="Zhilina T.N."/>
            <person name="Merkel A.Y."/>
        </authorList>
    </citation>
    <scope>NUCLEOTIDE SEQUENCE [LARGE SCALE GENOMIC DNA]</scope>
    <source>
        <strain evidence="3">Z-7115</strain>
    </source>
</reference>
<keyword evidence="3" id="KW-1185">Reference proteome</keyword>
<accession>A0ABU2D3Z2</accession>
<sequence length="211" mass="23029">MSQKGKSPGFPYIAENIFAPIYPVIATHIVEESGIKQGICLDLGCGIASLGIAVAEITDMQVYGVDLSTEMCRLSKNKAYRHCLSGKVVPIQSDVHLLPFRNNCADLIISRGSVFFWDDLPVAFKEIARVLAPGGQAWVGGGFGTKELRTQISERMFDIDSEWHANSKERLSPENLQTIKEAGRQTDVPCHVVQDDSGFWMVLSKGGSKGG</sequence>
<gene>
    <name evidence="2" type="ORF">RG963_13125</name>
</gene>
<dbReference type="Gene3D" id="3.40.50.150">
    <property type="entry name" value="Vaccinia Virus protein VP39"/>
    <property type="match status" value="1"/>
</dbReference>
<dbReference type="InterPro" id="IPR013216">
    <property type="entry name" value="Methyltransf_11"/>
</dbReference>
<dbReference type="Proteomes" id="UP001246244">
    <property type="component" value="Unassembled WGS sequence"/>
</dbReference>